<dbReference type="InterPro" id="IPR001202">
    <property type="entry name" value="WW_dom"/>
</dbReference>
<dbReference type="CDD" id="cd09880">
    <property type="entry name" value="PIN_Smg5-6-like"/>
    <property type="match status" value="1"/>
</dbReference>
<evidence type="ECO:0000313" key="3">
    <source>
        <dbReference type="Proteomes" id="UP000050640"/>
    </source>
</evidence>
<dbReference type="PANTHER" id="PTHR16161">
    <property type="entry name" value="TRANSCRIPTIONAL PROTEIN SWT1"/>
    <property type="match status" value="1"/>
</dbReference>
<feature type="compositionally biased region" description="Basic and acidic residues" evidence="1">
    <location>
        <begin position="447"/>
        <end position="456"/>
    </location>
</feature>
<sequence>MGKKKKEIHMPGLPAPWKAYYSEKRGRIFYFNTQTKQPSWEIPVTEKPLIQSDISAKQLGTEQQQKIAGVLEKKYVISQKSLGPSRIDGRRISDKHDCLHSLDIPITSETSEELMEIDEISVKEINCHEEPMEIDVVVEEVQAFRREHFLHPNLFAEANAPFFHANTKACETVENAGMMLVVFDTSCLLQDTALLPMCIQGMHSSLIPYTVLQELDGLKKAKSDELRSKAVKTIAYMHDSIKRGCSYLFIENTFEALNGMEEFGCRNNDDIILKCAFITTKKNENEPVRVVFATNDKNLAVKAAAHNIITADRNDLLHLLTTGSSRGKSQQLMTRSTQKIPNFSFALDDKPSSSVVETVQIAAFKEVVDHLPGPRQCHSSSPSFTFFPQKTGISSYNSSVSLTVGGDKNKFPRNFIRSKKGSCGASSSVEHHEVHQQRRIPYSIRKTGKEGNESRRRLSKKRKLCQLSGHSMADFLEIFDELVEYLKYRNDKKSVEDMRRISKVIDSIIANESSSLSVLVDMVSKFYDFYADRDVFVSAIHFDKRQLMNEYENAASTIKEKLLTFQKQLI</sequence>
<dbReference type="Gene3D" id="3.40.50.1010">
    <property type="entry name" value="5'-nuclease"/>
    <property type="match status" value="1"/>
</dbReference>
<dbReference type="SMART" id="SM00456">
    <property type="entry name" value="WW"/>
    <property type="match status" value="1"/>
</dbReference>
<evidence type="ECO:0000256" key="1">
    <source>
        <dbReference type="SAM" id="MobiDB-lite"/>
    </source>
</evidence>
<name>A0A0R3RXS3_9BILA</name>
<dbReference type="CDD" id="cd00201">
    <property type="entry name" value="WW"/>
    <property type="match status" value="1"/>
</dbReference>
<evidence type="ECO:0000259" key="2">
    <source>
        <dbReference type="PROSITE" id="PS50020"/>
    </source>
</evidence>
<accession>A0A0R3RXS3</accession>
<keyword evidence="3" id="KW-1185">Reference proteome</keyword>
<dbReference type="InterPro" id="IPR029060">
    <property type="entry name" value="PIN-like_dom_sf"/>
</dbReference>
<reference evidence="4" key="1">
    <citation type="submission" date="2017-02" db="UniProtKB">
        <authorList>
            <consortium name="WormBaseParasite"/>
        </authorList>
    </citation>
    <scope>IDENTIFICATION</scope>
</reference>
<dbReference type="Proteomes" id="UP000050640">
    <property type="component" value="Unplaced"/>
</dbReference>
<feature type="region of interest" description="Disordered" evidence="1">
    <location>
        <begin position="422"/>
        <end position="457"/>
    </location>
</feature>
<dbReference type="STRING" id="1147741.A0A0R3RXS3"/>
<dbReference type="GO" id="GO:0005634">
    <property type="term" value="C:nucleus"/>
    <property type="evidence" value="ECO:0007669"/>
    <property type="project" value="TreeGrafter"/>
</dbReference>
<dbReference type="SUPFAM" id="SSF88723">
    <property type="entry name" value="PIN domain-like"/>
    <property type="match status" value="1"/>
</dbReference>
<dbReference type="AlphaFoldDB" id="A0A0R3RXS3"/>
<dbReference type="SMART" id="SM00670">
    <property type="entry name" value="PINc"/>
    <property type="match status" value="1"/>
</dbReference>
<dbReference type="SUPFAM" id="SSF51045">
    <property type="entry name" value="WW domain"/>
    <property type="match status" value="1"/>
</dbReference>
<feature type="domain" description="WW" evidence="2">
    <location>
        <begin position="11"/>
        <end position="45"/>
    </location>
</feature>
<dbReference type="Pfam" id="PF00397">
    <property type="entry name" value="WW"/>
    <property type="match status" value="1"/>
</dbReference>
<dbReference type="PROSITE" id="PS50020">
    <property type="entry name" value="WW_DOMAIN_2"/>
    <property type="match status" value="1"/>
</dbReference>
<organism evidence="3 4">
    <name type="scientific">Elaeophora elaphi</name>
    <dbReference type="NCBI Taxonomy" id="1147741"/>
    <lineage>
        <taxon>Eukaryota</taxon>
        <taxon>Metazoa</taxon>
        <taxon>Ecdysozoa</taxon>
        <taxon>Nematoda</taxon>
        <taxon>Chromadorea</taxon>
        <taxon>Rhabditida</taxon>
        <taxon>Spirurina</taxon>
        <taxon>Spiruromorpha</taxon>
        <taxon>Filarioidea</taxon>
        <taxon>Onchocercidae</taxon>
        <taxon>Elaeophora</taxon>
    </lineage>
</organism>
<dbReference type="Pfam" id="PF13638">
    <property type="entry name" value="PIN_4"/>
    <property type="match status" value="1"/>
</dbReference>
<dbReference type="WBParaSite" id="EEL_0000703101-mRNA-1">
    <property type="protein sequence ID" value="EEL_0000703101-mRNA-1"/>
    <property type="gene ID" value="EEL_0000703101"/>
</dbReference>
<protein>
    <submittedName>
        <fullName evidence="4">WW domain-containing protein</fullName>
    </submittedName>
</protein>
<proteinExistence type="predicted"/>
<dbReference type="InterPro" id="IPR002716">
    <property type="entry name" value="PIN_dom"/>
</dbReference>
<dbReference type="PANTHER" id="PTHR16161:SF0">
    <property type="entry name" value="TRANSCRIPTIONAL PROTEIN SWT1"/>
    <property type="match status" value="1"/>
</dbReference>
<dbReference type="InterPro" id="IPR052626">
    <property type="entry name" value="SWT1_Regulator"/>
</dbReference>
<dbReference type="InterPro" id="IPR036020">
    <property type="entry name" value="WW_dom_sf"/>
</dbReference>
<dbReference type="Gene3D" id="2.20.70.10">
    <property type="match status" value="1"/>
</dbReference>
<evidence type="ECO:0000313" key="4">
    <source>
        <dbReference type="WBParaSite" id="EEL_0000703101-mRNA-1"/>
    </source>
</evidence>